<sequence>MVVKQKNSLFLPMFALLLMIWGCNAAQKQEKAESEGGEETEAFGGNPEFEALEHNFGKLSYGEEVGARFGYKNNGEGLLMIERVVTGCGCTVAEYSEKPLQPGETGFVEVIFDSRGKRGSQFQEARVFFRGHKTPVRLSIFAEVGKN</sequence>
<dbReference type="PANTHER" id="PTHR37833">
    <property type="entry name" value="LIPOPROTEIN-RELATED"/>
    <property type="match status" value="1"/>
</dbReference>
<dbReference type="Proteomes" id="UP000252733">
    <property type="component" value="Unassembled WGS sequence"/>
</dbReference>
<proteinExistence type="predicted"/>
<organism evidence="2 3">
    <name type="scientific">Marinilabilia salmonicolor</name>
    <dbReference type="NCBI Taxonomy" id="989"/>
    <lineage>
        <taxon>Bacteria</taxon>
        <taxon>Pseudomonadati</taxon>
        <taxon>Bacteroidota</taxon>
        <taxon>Bacteroidia</taxon>
        <taxon>Marinilabiliales</taxon>
        <taxon>Marinilabiliaceae</taxon>
        <taxon>Marinilabilia</taxon>
    </lineage>
</organism>
<dbReference type="AlphaFoldDB" id="A0A2T0WTI1"/>
<comment type="caution">
    <text evidence="2">The sequence shown here is derived from an EMBL/GenBank/DDBJ whole genome shotgun (WGS) entry which is preliminary data.</text>
</comment>
<dbReference type="PANTHER" id="PTHR37833:SF1">
    <property type="entry name" value="SIGNAL PEPTIDE PROTEIN"/>
    <property type="match status" value="1"/>
</dbReference>
<dbReference type="OrthoDB" id="826619at2"/>
<dbReference type="Gene3D" id="2.60.40.10">
    <property type="entry name" value="Immunoglobulins"/>
    <property type="match status" value="1"/>
</dbReference>
<accession>A0A2T0WTI1</accession>
<dbReference type="Pfam" id="PF07610">
    <property type="entry name" value="DUF1573"/>
    <property type="match status" value="1"/>
</dbReference>
<dbReference type="InterPro" id="IPR011467">
    <property type="entry name" value="DUF1573"/>
</dbReference>
<evidence type="ECO:0000313" key="3">
    <source>
        <dbReference type="Proteomes" id="UP000252733"/>
    </source>
</evidence>
<gene>
    <name evidence="2" type="ORF">DFO77_1356</name>
</gene>
<dbReference type="STRING" id="1168289.GCA_000259075_03301"/>
<reference evidence="2 3" key="1">
    <citation type="submission" date="2018-07" db="EMBL/GenBank/DDBJ databases">
        <title>Freshwater and sediment microbial communities from various areas in North America, analyzing microbe dynamics in response to fracking.</title>
        <authorList>
            <person name="Lamendella R."/>
        </authorList>
    </citation>
    <scope>NUCLEOTIDE SEQUENCE [LARGE SCALE GENOMIC DNA]</scope>
    <source>
        <strain evidence="2 3">160A</strain>
    </source>
</reference>
<keyword evidence="3" id="KW-1185">Reference proteome</keyword>
<dbReference type="InterPro" id="IPR013783">
    <property type="entry name" value="Ig-like_fold"/>
</dbReference>
<keyword evidence="1" id="KW-0732">Signal</keyword>
<name>A0A2T0WTI1_9BACT</name>
<dbReference type="EMBL" id="QPIZ01000035">
    <property type="protein sequence ID" value="RCW28823.1"/>
    <property type="molecule type" value="Genomic_DNA"/>
</dbReference>
<evidence type="ECO:0000313" key="2">
    <source>
        <dbReference type="EMBL" id="RCW28823.1"/>
    </source>
</evidence>
<feature type="chain" id="PRO_5030056560" evidence="1">
    <location>
        <begin position="26"/>
        <end position="147"/>
    </location>
</feature>
<dbReference type="RefSeq" id="WP_106154762.1">
    <property type="nucleotide sequence ID" value="NZ_PVTS01000028.1"/>
</dbReference>
<protein>
    <submittedName>
        <fullName evidence="2">Uncharacterized protein DUF1573</fullName>
    </submittedName>
</protein>
<feature type="signal peptide" evidence="1">
    <location>
        <begin position="1"/>
        <end position="25"/>
    </location>
</feature>
<evidence type="ECO:0000256" key="1">
    <source>
        <dbReference type="SAM" id="SignalP"/>
    </source>
</evidence>